<keyword evidence="4" id="KW-1185">Reference proteome</keyword>
<protein>
    <submittedName>
        <fullName evidence="3">DUF1648 domain-containing protein</fullName>
    </submittedName>
</protein>
<proteinExistence type="predicted"/>
<evidence type="ECO:0000313" key="3">
    <source>
        <dbReference type="EMBL" id="MBD8024975.1"/>
    </source>
</evidence>
<dbReference type="EMBL" id="JACSPM010000007">
    <property type="protein sequence ID" value="MBD8024975.1"/>
    <property type="molecule type" value="Genomic_DNA"/>
</dbReference>
<dbReference type="Pfam" id="PF07853">
    <property type="entry name" value="DUF1648"/>
    <property type="match status" value="1"/>
</dbReference>
<name>A0ABR8X6M6_9MICO</name>
<evidence type="ECO:0000256" key="1">
    <source>
        <dbReference type="SAM" id="Phobius"/>
    </source>
</evidence>
<feature type="transmembrane region" description="Helical" evidence="1">
    <location>
        <begin position="193"/>
        <end position="214"/>
    </location>
</feature>
<feature type="transmembrane region" description="Helical" evidence="1">
    <location>
        <begin position="135"/>
        <end position="156"/>
    </location>
</feature>
<dbReference type="RefSeq" id="WP_191767305.1">
    <property type="nucleotide sequence ID" value="NZ_JACSPM010000007.1"/>
</dbReference>
<accession>A0ABR8X6M6</accession>
<feature type="domain" description="DUF1648" evidence="2">
    <location>
        <begin position="28"/>
        <end position="66"/>
    </location>
</feature>
<keyword evidence="1" id="KW-0472">Membrane</keyword>
<comment type="caution">
    <text evidence="3">The sequence shown here is derived from an EMBL/GenBank/DDBJ whole genome shotgun (WGS) entry which is preliminary data.</text>
</comment>
<organism evidence="3 4">
    <name type="scientific">Microbacterium gallinarum</name>
    <dbReference type="NCBI Taxonomy" id="2762209"/>
    <lineage>
        <taxon>Bacteria</taxon>
        <taxon>Bacillati</taxon>
        <taxon>Actinomycetota</taxon>
        <taxon>Actinomycetes</taxon>
        <taxon>Micrococcales</taxon>
        <taxon>Microbacteriaceae</taxon>
        <taxon>Microbacterium</taxon>
    </lineage>
</organism>
<dbReference type="Proteomes" id="UP000602532">
    <property type="component" value="Unassembled WGS sequence"/>
</dbReference>
<feature type="transmembrane region" description="Helical" evidence="1">
    <location>
        <begin position="98"/>
        <end position="123"/>
    </location>
</feature>
<keyword evidence="1" id="KW-0812">Transmembrane</keyword>
<feature type="transmembrane region" description="Helical" evidence="1">
    <location>
        <begin position="60"/>
        <end position="86"/>
    </location>
</feature>
<keyword evidence="1" id="KW-1133">Transmembrane helix</keyword>
<dbReference type="InterPro" id="IPR012867">
    <property type="entry name" value="DUF1648"/>
</dbReference>
<evidence type="ECO:0000313" key="4">
    <source>
        <dbReference type="Proteomes" id="UP000602532"/>
    </source>
</evidence>
<feature type="transmembrane region" description="Helical" evidence="1">
    <location>
        <begin position="16"/>
        <end position="40"/>
    </location>
</feature>
<reference evidence="3 4" key="1">
    <citation type="submission" date="2020-08" db="EMBL/GenBank/DDBJ databases">
        <title>A Genomic Blueprint of the Chicken Gut Microbiome.</title>
        <authorList>
            <person name="Gilroy R."/>
            <person name="Ravi A."/>
            <person name="Getino M."/>
            <person name="Pursley I."/>
            <person name="Horton D.L."/>
            <person name="Alikhan N.-F."/>
            <person name="Baker D."/>
            <person name="Gharbi K."/>
            <person name="Hall N."/>
            <person name="Watson M."/>
            <person name="Adriaenssens E.M."/>
            <person name="Foster-Nyarko E."/>
            <person name="Jarju S."/>
            <person name="Secka A."/>
            <person name="Antonio M."/>
            <person name="Oren A."/>
            <person name="Chaudhuri R."/>
            <person name="La Ragione R.M."/>
            <person name="Hildebrand F."/>
            <person name="Pallen M.J."/>
        </authorList>
    </citation>
    <scope>NUCLEOTIDE SEQUENCE [LARGE SCALE GENOMIC DNA]</scope>
    <source>
        <strain evidence="3 4">Sa1CUA4</strain>
    </source>
</reference>
<feature type="transmembrane region" description="Helical" evidence="1">
    <location>
        <begin position="220"/>
        <end position="240"/>
    </location>
</feature>
<evidence type="ECO:0000259" key="2">
    <source>
        <dbReference type="Pfam" id="PF07853"/>
    </source>
</evidence>
<sequence>MTPLAASSDVRRARRAYAIVAVWIPVLLTTVAVILLLTWLPQVPATVAIHWGRGGEPDGFGPAWSVPLLTAAVGYGLAALFGVIALGTRRSGEWGPTLRFLGALSCGTTAFLLVLVTVSFATQRGLADASDAPSIGLPLVAGLVAGAIAAAAGWFAQPAVTVSGGSGEAAVSAVALSEGERAAWLRTTTMSRAAMVAIAGVTLLMAVLAVVFGVSGGELWWLFAALALLFAVLAATTFVFRVSVTESGLRVQSLVGLPRFSVPLAEIESVSVVRVDPAAEFGGWGFRLGIDGRFGIVLHAGEAIQVERRHGRPLVVTVDDAQTGAGLLAALVGRAQTARP</sequence>
<gene>
    <name evidence="3" type="ORF">H9622_15430</name>
</gene>